<feature type="chain" id="PRO_5040677314" evidence="2">
    <location>
        <begin position="23"/>
        <end position="325"/>
    </location>
</feature>
<dbReference type="PANTHER" id="PTHR42928:SF5">
    <property type="entry name" value="BLR1237 PROTEIN"/>
    <property type="match status" value="1"/>
</dbReference>
<dbReference type="AlphaFoldDB" id="A0A2S5T5Z1"/>
<dbReference type="Gene3D" id="3.40.190.150">
    <property type="entry name" value="Bordetella uptake gene, domain 1"/>
    <property type="match status" value="1"/>
</dbReference>
<name>A0A2S5T5Z1_9BURK</name>
<comment type="caution">
    <text evidence="3">The sequence shown here is derived from an EMBL/GenBank/DDBJ whole genome shotgun (WGS) entry which is preliminary data.</text>
</comment>
<evidence type="ECO:0000256" key="2">
    <source>
        <dbReference type="SAM" id="SignalP"/>
    </source>
</evidence>
<dbReference type="PROSITE" id="PS51257">
    <property type="entry name" value="PROKAR_LIPOPROTEIN"/>
    <property type="match status" value="1"/>
</dbReference>
<dbReference type="CDD" id="cd07012">
    <property type="entry name" value="PBP2_Bug_TTT"/>
    <property type="match status" value="1"/>
</dbReference>
<dbReference type="RefSeq" id="WP_104356850.1">
    <property type="nucleotide sequence ID" value="NZ_CP064338.1"/>
</dbReference>
<dbReference type="InterPro" id="IPR005064">
    <property type="entry name" value="BUG"/>
</dbReference>
<reference evidence="3 5" key="1">
    <citation type="submission" date="2018-02" db="EMBL/GenBank/DDBJ databases">
        <title>Reclassifiation of [Polyangium] brachysporum DSM 7029 as Guopingzhaonella breviflexa gen. nov., sp. nov., a member of the family Comamonadaceae.</title>
        <authorList>
            <person name="Tang B."/>
        </authorList>
    </citation>
    <scope>NUCLEOTIDE SEQUENCE [LARGE SCALE GENOMIC DNA]</scope>
    <source>
        <strain evidence="3 5">DSM 15344</strain>
    </source>
</reference>
<dbReference type="PIRSF" id="PIRSF017082">
    <property type="entry name" value="YflP"/>
    <property type="match status" value="1"/>
</dbReference>
<dbReference type="Proteomes" id="UP000239406">
    <property type="component" value="Unassembled WGS sequence"/>
</dbReference>
<evidence type="ECO:0000313" key="5">
    <source>
        <dbReference type="Proteomes" id="UP000239406"/>
    </source>
</evidence>
<dbReference type="Proteomes" id="UP000294772">
    <property type="component" value="Unassembled WGS sequence"/>
</dbReference>
<dbReference type="InterPro" id="IPR042100">
    <property type="entry name" value="Bug_dom1"/>
</dbReference>
<dbReference type="EMBL" id="PSNY01000006">
    <property type="protein sequence ID" value="PPE70298.1"/>
    <property type="molecule type" value="Genomic_DNA"/>
</dbReference>
<protein>
    <submittedName>
        <fullName evidence="3">ABC transporter substrate-binding protein</fullName>
    </submittedName>
    <submittedName>
        <fullName evidence="4">Tripartite-type tricarboxylate transporter receptor subunit TctC</fullName>
    </submittedName>
</protein>
<organism evidence="3 5">
    <name type="scientific">Caldimonas thermodepolymerans</name>
    <dbReference type="NCBI Taxonomy" id="215580"/>
    <lineage>
        <taxon>Bacteria</taxon>
        <taxon>Pseudomonadati</taxon>
        <taxon>Pseudomonadota</taxon>
        <taxon>Betaproteobacteria</taxon>
        <taxon>Burkholderiales</taxon>
        <taxon>Sphaerotilaceae</taxon>
        <taxon>Caldimonas</taxon>
    </lineage>
</organism>
<feature type="signal peptide" evidence="2">
    <location>
        <begin position="1"/>
        <end position="22"/>
    </location>
</feature>
<evidence type="ECO:0000256" key="1">
    <source>
        <dbReference type="ARBA" id="ARBA00006987"/>
    </source>
</evidence>
<dbReference type="OrthoDB" id="8678477at2"/>
<proteinExistence type="inferred from homology"/>
<evidence type="ECO:0000313" key="6">
    <source>
        <dbReference type="Proteomes" id="UP000294772"/>
    </source>
</evidence>
<dbReference type="EMBL" id="SLXF01000005">
    <property type="protein sequence ID" value="TCP07128.1"/>
    <property type="molecule type" value="Genomic_DNA"/>
</dbReference>
<dbReference type="Gene3D" id="3.40.190.10">
    <property type="entry name" value="Periplasmic binding protein-like II"/>
    <property type="match status" value="1"/>
</dbReference>
<evidence type="ECO:0000313" key="4">
    <source>
        <dbReference type="EMBL" id="TCP07128.1"/>
    </source>
</evidence>
<keyword evidence="5" id="KW-1185">Reference proteome</keyword>
<dbReference type="SUPFAM" id="SSF53850">
    <property type="entry name" value="Periplasmic binding protein-like II"/>
    <property type="match status" value="1"/>
</dbReference>
<accession>A0A2S5T5Z1</accession>
<evidence type="ECO:0000313" key="3">
    <source>
        <dbReference type="EMBL" id="PPE70298.1"/>
    </source>
</evidence>
<reference evidence="4 6" key="2">
    <citation type="submission" date="2019-03" db="EMBL/GenBank/DDBJ databases">
        <title>Genomic Encyclopedia of Type Strains, Phase IV (KMG-IV): sequencing the most valuable type-strain genomes for metagenomic binning, comparative biology and taxonomic classification.</title>
        <authorList>
            <person name="Goeker M."/>
        </authorList>
    </citation>
    <scope>NUCLEOTIDE SEQUENCE [LARGE SCALE GENOMIC DNA]</scope>
    <source>
        <strain evidence="4 6">DSM 15264</strain>
    </source>
</reference>
<sequence length="325" mass="34629">MSITRRQFALAASAAACLPAWAQGQEYPDKTITVTVGFAAGGGVDFIVRSLAQGMGQRLGQTMVVDNRPGASASIACSYVAKSRPDGYNLLGTDGGSLALNGALYSKLPYDPVKDFAPISLVMRHPILIVAHPDFPVSDLKGLLDHARRSPEGISYASPGLGTYHHLGMELLKRRTGLKATPVPYKGAAPAMQDVMAGHVEVAPIDTIPALPQIAAGKLKALAVLDSRRMTQLPDVPTAAELGIEGVEVLPWVGMLAPRGTPADIVERLSQEVRTVAATPEVSKHFAERGLQTLTTTPVEFAAILQQEIARWHPLIRELGIRLDL</sequence>
<gene>
    <name evidence="3" type="ORF">C1702_06325</name>
    <name evidence="4" type="ORF">EV676_105149</name>
</gene>
<keyword evidence="4" id="KW-0675">Receptor</keyword>
<comment type="similarity">
    <text evidence="1">Belongs to the UPF0065 (bug) family.</text>
</comment>
<dbReference type="Pfam" id="PF03401">
    <property type="entry name" value="TctC"/>
    <property type="match status" value="1"/>
</dbReference>
<keyword evidence="2" id="KW-0732">Signal</keyword>
<dbReference type="PANTHER" id="PTHR42928">
    <property type="entry name" value="TRICARBOXYLATE-BINDING PROTEIN"/>
    <property type="match status" value="1"/>
</dbReference>